<protein>
    <submittedName>
        <fullName evidence="1">Uncharacterized protein</fullName>
    </submittedName>
</protein>
<comment type="caution">
    <text evidence="1">The sequence shown here is derived from an EMBL/GenBank/DDBJ whole genome shotgun (WGS) entry which is preliminary data.</text>
</comment>
<dbReference type="EMBL" id="JAVFWL010000004">
    <property type="protein sequence ID" value="KAK6747443.1"/>
    <property type="molecule type" value="Genomic_DNA"/>
</dbReference>
<organism evidence="1 2">
    <name type="scientific">Necator americanus</name>
    <name type="common">Human hookworm</name>
    <dbReference type="NCBI Taxonomy" id="51031"/>
    <lineage>
        <taxon>Eukaryota</taxon>
        <taxon>Metazoa</taxon>
        <taxon>Ecdysozoa</taxon>
        <taxon>Nematoda</taxon>
        <taxon>Chromadorea</taxon>
        <taxon>Rhabditida</taxon>
        <taxon>Rhabditina</taxon>
        <taxon>Rhabditomorpha</taxon>
        <taxon>Strongyloidea</taxon>
        <taxon>Ancylostomatidae</taxon>
        <taxon>Bunostominae</taxon>
        <taxon>Necator</taxon>
    </lineage>
</organism>
<accession>A0ABR1DBR1</accession>
<evidence type="ECO:0000313" key="2">
    <source>
        <dbReference type="Proteomes" id="UP001303046"/>
    </source>
</evidence>
<evidence type="ECO:0000313" key="1">
    <source>
        <dbReference type="EMBL" id="KAK6747443.1"/>
    </source>
</evidence>
<name>A0ABR1DBR1_NECAM</name>
<dbReference type="Proteomes" id="UP001303046">
    <property type="component" value="Unassembled WGS sequence"/>
</dbReference>
<proteinExistence type="predicted"/>
<reference evidence="1 2" key="1">
    <citation type="submission" date="2023-08" db="EMBL/GenBank/DDBJ databases">
        <title>A Necator americanus chromosomal reference genome.</title>
        <authorList>
            <person name="Ilik V."/>
            <person name="Petrzelkova K.J."/>
            <person name="Pardy F."/>
            <person name="Fuh T."/>
            <person name="Niatou-Singa F.S."/>
            <person name="Gouil Q."/>
            <person name="Baker L."/>
            <person name="Ritchie M.E."/>
            <person name="Jex A.R."/>
            <person name="Gazzola D."/>
            <person name="Li H."/>
            <person name="Toshio Fujiwara R."/>
            <person name="Zhan B."/>
            <person name="Aroian R.V."/>
            <person name="Pafco B."/>
            <person name="Schwarz E.M."/>
        </authorList>
    </citation>
    <scope>NUCLEOTIDE SEQUENCE [LARGE SCALE GENOMIC DNA]</scope>
    <source>
        <strain evidence="1 2">Aroian</strain>
        <tissue evidence="1">Whole animal</tissue>
    </source>
</reference>
<keyword evidence="2" id="KW-1185">Reference proteome</keyword>
<sequence>MSLSSVVDDYKSAYISSRAYEIIQAGTFVRPNLQSSRIYYPSSQSLSYFSNHYSAFLIAMEEMLIRTEII</sequence>
<gene>
    <name evidence="1" type="primary">Necator_chrIV.g13858</name>
    <name evidence="1" type="ORF">RB195_000566</name>
</gene>